<evidence type="ECO:0000313" key="3">
    <source>
        <dbReference type="Proteomes" id="UP000807342"/>
    </source>
</evidence>
<comment type="caution">
    <text evidence="2">The sequence shown here is derived from an EMBL/GenBank/DDBJ whole genome shotgun (WGS) entry which is preliminary data.</text>
</comment>
<evidence type="ECO:0000256" key="1">
    <source>
        <dbReference type="SAM" id="MobiDB-lite"/>
    </source>
</evidence>
<proteinExistence type="predicted"/>
<evidence type="ECO:0000313" key="2">
    <source>
        <dbReference type="EMBL" id="KAF9441337.1"/>
    </source>
</evidence>
<organism evidence="2 3">
    <name type="scientific">Macrolepiota fuliginosa MF-IS2</name>
    <dbReference type="NCBI Taxonomy" id="1400762"/>
    <lineage>
        <taxon>Eukaryota</taxon>
        <taxon>Fungi</taxon>
        <taxon>Dikarya</taxon>
        <taxon>Basidiomycota</taxon>
        <taxon>Agaricomycotina</taxon>
        <taxon>Agaricomycetes</taxon>
        <taxon>Agaricomycetidae</taxon>
        <taxon>Agaricales</taxon>
        <taxon>Agaricineae</taxon>
        <taxon>Agaricaceae</taxon>
        <taxon>Macrolepiota</taxon>
    </lineage>
</organism>
<dbReference type="AlphaFoldDB" id="A0A9P6BW03"/>
<keyword evidence="3" id="KW-1185">Reference proteome</keyword>
<name>A0A9P6BW03_9AGAR</name>
<dbReference type="Proteomes" id="UP000807342">
    <property type="component" value="Unassembled WGS sequence"/>
</dbReference>
<dbReference type="EMBL" id="MU151949">
    <property type="protein sequence ID" value="KAF9441337.1"/>
    <property type="molecule type" value="Genomic_DNA"/>
</dbReference>
<sequence length="207" mass="22868">MSTSSPPHLNDSQTQDTQFMEYHNDLMMESKLPLILPEVARGSTPTHNTVHPYVTSSSSTSQDWDTGCCYSTTAISLTSNYENILNGDPENLAHQQPAQILHPDHLSTESMPTTHPPLNGGWQAPGVPLHVFPTDPHYRHWWPSSHQSMQSLQCSPQSAQSSPTPSPNALLHGYASGHNGHHRRDDGTLIIAQCNLSYAWHRGGIFC</sequence>
<gene>
    <name evidence="2" type="ORF">P691DRAFT_855030</name>
</gene>
<feature type="compositionally biased region" description="Low complexity" evidence="1">
    <location>
        <begin position="152"/>
        <end position="163"/>
    </location>
</feature>
<accession>A0A9P6BW03</accession>
<feature type="region of interest" description="Disordered" evidence="1">
    <location>
        <begin position="152"/>
        <end position="182"/>
    </location>
</feature>
<protein>
    <submittedName>
        <fullName evidence="2">Uncharacterized protein</fullName>
    </submittedName>
</protein>
<reference evidence="2" key="1">
    <citation type="submission" date="2020-11" db="EMBL/GenBank/DDBJ databases">
        <authorList>
            <consortium name="DOE Joint Genome Institute"/>
            <person name="Ahrendt S."/>
            <person name="Riley R."/>
            <person name="Andreopoulos W."/>
            <person name="Labutti K."/>
            <person name="Pangilinan J."/>
            <person name="Ruiz-Duenas F.J."/>
            <person name="Barrasa J.M."/>
            <person name="Sanchez-Garcia M."/>
            <person name="Camarero S."/>
            <person name="Miyauchi S."/>
            <person name="Serrano A."/>
            <person name="Linde D."/>
            <person name="Babiker R."/>
            <person name="Drula E."/>
            <person name="Ayuso-Fernandez I."/>
            <person name="Pacheco R."/>
            <person name="Padilla G."/>
            <person name="Ferreira P."/>
            <person name="Barriuso J."/>
            <person name="Kellner H."/>
            <person name="Castanera R."/>
            <person name="Alfaro M."/>
            <person name="Ramirez L."/>
            <person name="Pisabarro A.G."/>
            <person name="Kuo A."/>
            <person name="Tritt A."/>
            <person name="Lipzen A."/>
            <person name="He G."/>
            <person name="Yan M."/>
            <person name="Ng V."/>
            <person name="Cullen D."/>
            <person name="Martin F."/>
            <person name="Rosso M.-N."/>
            <person name="Henrissat B."/>
            <person name="Hibbett D."/>
            <person name="Martinez A.T."/>
            <person name="Grigoriev I.V."/>
        </authorList>
    </citation>
    <scope>NUCLEOTIDE SEQUENCE</scope>
    <source>
        <strain evidence="2">MF-IS2</strain>
    </source>
</reference>